<keyword evidence="7 11" id="KW-0692">RNA repair</keyword>
<evidence type="ECO:0000256" key="9">
    <source>
        <dbReference type="ARBA" id="ARBA00022842"/>
    </source>
</evidence>
<keyword evidence="4 11" id="KW-0548">Nucleotidyltransferase</keyword>
<evidence type="ECO:0000256" key="4">
    <source>
        <dbReference type="ARBA" id="ARBA00022695"/>
    </source>
</evidence>
<comment type="caution">
    <text evidence="16">The sequence shown here is derived from an EMBL/GenBank/DDBJ whole genome shotgun (WGS) entry which is preliminary data.</text>
</comment>
<feature type="binding site" evidence="11">
    <location>
        <position position="68"/>
    </location>
    <ligand>
        <name>Mg(2+)</name>
        <dbReference type="ChEBI" id="CHEBI:18420"/>
    </ligand>
</feature>
<evidence type="ECO:0000256" key="5">
    <source>
        <dbReference type="ARBA" id="ARBA00022723"/>
    </source>
</evidence>
<dbReference type="HOGENOM" id="CLU_015961_3_0_9"/>
<feature type="binding site" evidence="11">
    <location>
        <position position="188"/>
    </location>
    <ligand>
        <name>CTP</name>
        <dbReference type="ChEBI" id="CHEBI:37563"/>
    </ligand>
</feature>
<dbReference type="RefSeq" id="WP_003777015.1">
    <property type="nucleotide sequence ID" value="NZ_JH992957.1"/>
</dbReference>
<comment type="similarity">
    <text evidence="11">Belongs to the tRNA nucleotidyltransferase/poly(A) polymerase family. Bacterial CCA-adding enzyme type 3 subfamily.</text>
</comment>
<dbReference type="Pfam" id="PF01743">
    <property type="entry name" value="PolyA_pol"/>
    <property type="match status" value="1"/>
</dbReference>
<dbReference type="PANTHER" id="PTHR46173">
    <property type="entry name" value="CCA TRNA NUCLEOTIDYLTRANSFERASE 1, MITOCHONDRIAL"/>
    <property type="match status" value="1"/>
</dbReference>
<evidence type="ECO:0000256" key="7">
    <source>
        <dbReference type="ARBA" id="ARBA00022800"/>
    </source>
</evidence>
<feature type="binding site" evidence="11">
    <location>
        <position position="182"/>
    </location>
    <ligand>
        <name>CTP</name>
        <dbReference type="ChEBI" id="CHEBI:37563"/>
    </ligand>
</feature>
<feature type="binding site" evidence="11">
    <location>
        <position position="182"/>
    </location>
    <ligand>
        <name>ATP</name>
        <dbReference type="ChEBI" id="CHEBI:30616"/>
    </ligand>
</feature>
<feature type="domain" description="Poly A polymerase head" evidence="13">
    <location>
        <begin position="50"/>
        <end position="170"/>
    </location>
</feature>
<evidence type="ECO:0000259" key="13">
    <source>
        <dbReference type="Pfam" id="PF01743"/>
    </source>
</evidence>
<dbReference type="InterPro" id="IPR002646">
    <property type="entry name" value="PolA_pol_head_dom"/>
</dbReference>
<dbReference type="STRING" id="883081.HMPREF9698_00495"/>
<dbReference type="Gene3D" id="3.30.460.10">
    <property type="entry name" value="Beta Polymerase, domain 2"/>
    <property type="match status" value="1"/>
</dbReference>
<dbReference type="EC" id="2.7.7.72" evidence="11"/>
<feature type="binding site" evidence="11">
    <location>
        <position position="55"/>
    </location>
    <ligand>
        <name>ATP</name>
        <dbReference type="ChEBI" id="CHEBI:30616"/>
    </ligand>
</feature>
<evidence type="ECO:0000256" key="10">
    <source>
        <dbReference type="ARBA" id="ARBA00022884"/>
    </source>
</evidence>
<dbReference type="GO" id="GO:0001680">
    <property type="term" value="P:tRNA 3'-terminal CCA addition"/>
    <property type="evidence" value="ECO:0007669"/>
    <property type="project" value="UniProtKB-UniRule"/>
</dbReference>
<feature type="binding site" evidence="11">
    <location>
        <position position="191"/>
    </location>
    <ligand>
        <name>ATP</name>
        <dbReference type="ChEBI" id="CHEBI:30616"/>
    </ligand>
</feature>
<dbReference type="AlphaFoldDB" id="K9EXP9"/>
<dbReference type="InterPro" id="IPR043519">
    <property type="entry name" value="NT_sf"/>
</dbReference>
<dbReference type="EMBL" id="AGXA01000007">
    <property type="protein sequence ID" value="EKU94015.1"/>
    <property type="molecule type" value="Genomic_DNA"/>
</dbReference>
<dbReference type="Proteomes" id="UP000009875">
    <property type="component" value="Unassembled WGS sequence"/>
</dbReference>
<feature type="binding site" evidence="11">
    <location>
        <position position="70"/>
    </location>
    <ligand>
        <name>Mg(2+)</name>
        <dbReference type="ChEBI" id="CHEBI:18420"/>
    </ligand>
</feature>
<feature type="binding site" evidence="11">
    <location>
        <position position="185"/>
    </location>
    <ligand>
        <name>ATP</name>
        <dbReference type="ChEBI" id="CHEBI:30616"/>
    </ligand>
</feature>
<dbReference type="OrthoDB" id="9805698at2"/>
<dbReference type="GO" id="GO:0000287">
    <property type="term" value="F:magnesium ion binding"/>
    <property type="evidence" value="ECO:0007669"/>
    <property type="project" value="UniProtKB-UniRule"/>
</dbReference>
<dbReference type="InterPro" id="IPR050264">
    <property type="entry name" value="Bact_CCA-adding_enz_type3_sf"/>
</dbReference>
<keyword evidence="6 11" id="KW-0547">Nucleotide-binding</keyword>
<feature type="binding site" evidence="11">
    <location>
        <position position="139"/>
    </location>
    <ligand>
        <name>ATP</name>
        <dbReference type="ChEBI" id="CHEBI:30616"/>
    </ligand>
</feature>
<feature type="binding site" evidence="11">
    <location>
        <position position="55"/>
    </location>
    <ligand>
        <name>CTP</name>
        <dbReference type="ChEBI" id="CHEBI:37563"/>
    </ligand>
</feature>
<dbReference type="GO" id="GO:0160016">
    <property type="term" value="F:CCACCA tRNA nucleotidyltransferase activity"/>
    <property type="evidence" value="ECO:0007669"/>
    <property type="project" value="RHEA"/>
</dbReference>
<dbReference type="Gene3D" id="1.20.58.560">
    <property type="match status" value="1"/>
</dbReference>
<evidence type="ECO:0000256" key="8">
    <source>
        <dbReference type="ARBA" id="ARBA00022840"/>
    </source>
</evidence>
<dbReference type="Pfam" id="PF12627">
    <property type="entry name" value="PolyA_pol_RNAbd"/>
    <property type="match status" value="1"/>
</dbReference>
<evidence type="ECO:0000259" key="15">
    <source>
        <dbReference type="Pfam" id="PF13735"/>
    </source>
</evidence>
<evidence type="ECO:0000256" key="11">
    <source>
        <dbReference type="HAMAP-Rule" id="MF_01263"/>
    </source>
</evidence>
<comment type="catalytic activity">
    <reaction evidence="11">
        <text>a tRNA with a 3' CCA end + 2 CTP + ATP = a tRNA with a 3' CCACCA end + 3 diphosphate</text>
        <dbReference type="Rhea" id="RHEA:76235"/>
        <dbReference type="Rhea" id="RHEA-COMP:10468"/>
        <dbReference type="Rhea" id="RHEA-COMP:18655"/>
        <dbReference type="ChEBI" id="CHEBI:30616"/>
        <dbReference type="ChEBI" id="CHEBI:33019"/>
        <dbReference type="ChEBI" id="CHEBI:37563"/>
        <dbReference type="ChEBI" id="CHEBI:83071"/>
        <dbReference type="ChEBI" id="CHEBI:195187"/>
    </reaction>
</comment>
<keyword evidence="3 11" id="KW-0819">tRNA processing</keyword>
<evidence type="ECO:0000256" key="3">
    <source>
        <dbReference type="ARBA" id="ARBA00022694"/>
    </source>
</evidence>
<evidence type="ECO:0000256" key="6">
    <source>
        <dbReference type="ARBA" id="ARBA00022741"/>
    </source>
</evidence>
<dbReference type="PATRIC" id="fig|883081.3.peg.495"/>
<keyword evidence="8 11" id="KW-0067">ATP-binding</keyword>
<feature type="domain" description="CCA-adding enzyme C-terminal" evidence="15">
    <location>
        <begin position="272"/>
        <end position="422"/>
    </location>
</feature>
<keyword evidence="10 11" id="KW-0694">RNA-binding</keyword>
<feature type="binding site" evidence="11">
    <location>
        <position position="191"/>
    </location>
    <ligand>
        <name>CTP</name>
        <dbReference type="ChEBI" id="CHEBI:37563"/>
    </ligand>
</feature>
<comment type="catalytic activity">
    <reaction evidence="11">
        <text>a tRNA precursor + 2 CTP + ATP = a tRNA with a 3' CCA end + 3 diphosphate</text>
        <dbReference type="Rhea" id="RHEA:14433"/>
        <dbReference type="Rhea" id="RHEA-COMP:10465"/>
        <dbReference type="Rhea" id="RHEA-COMP:10468"/>
        <dbReference type="ChEBI" id="CHEBI:30616"/>
        <dbReference type="ChEBI" id="CHEBI:33019"/>
        <dbReference type="ChEBI" id="CHEBI:37563"/>
        <dbReference type="ChEBI" id="CHEBI:74896"/>
        <dbReference type="ChEBI" id="CHEBI:83071"/>
        <dbReference type="EC" id="2.7.7.72"/>
    </reaction>
</comment>
<feature type="binding site" evidence="11">
    <location>
        <position position="185"/>
    </location>
    <ligand>
        <name>CTP</name>
        <dbReference type="ChEBI" id="CHEBI:37563"/>
    </ligand>
</feature>
<proteinExistence type="inferred from homology"/>
<feature type="compositionally biased region" description="Basic and acidic residues" evidence="12">
    <location>
        <begin position="1"/>
        <end position="12"/>
    </location>
</feature>
<reference evidence="16 17" key="1">
    <citation type="submission" date="2012-09" db="EMBL/GenBank/DDBJ databases">
        <title>The Genome Sequence of Alloiococcus otitis ATCC 51267.</title>
        <authorList>
            <consortium name="The Broad Institute Genome Sequencing Platform"/>
            <person name="Earl A."/>
            <person name="Ward D."/>
            <person name="Feldgarden M."/>
            <person name="Gevers D."/>
            <person name="Huys G."/>
            <person name="Walker B."/>
            <person name="Young S.K."/>
            <person name="Zeng Q."/>
            <person name="Gargeya S."/>
            <person name="Fitzgerald M."/>
            <person name="Haas B."/>
            <person name="Abouelleil A."/>
            <person name="Alvarado L."/>
            <person name="Arachchi H.M."/>
            <person name="Berlin A.M."/>
            <person name="Chapman S.B."/>
            <person name="Goldberg J."/>
            <person name="Griggs A."/>
            <person name="Gujja S."/>
            <person name="Hansen M."/>
            <person name="Howarth C."/>
            <person name="Imamovic A."/>
            <person name="Larimer J."/>
            <person name="McCowen C."/>
            <person name="Montmayeur A."/>
            <person name="Murphy C."/>
            <person name="Neiman D."/>
            <person name="Pearson M."/>
            <person name="Priest M."/>
            <person name="Roberts A."/>
            <person name="Saif S."/>
            <person name="Shea T."/>
            <person name="Sisk P."/>
            <person name="Sykes S."/>
            <person name="Wortman J."/>
            <person name="Nusbaum C."/>
            <person name="Birren B."/>
        </authorList>
    </citation>
    <scope>NUCLEOTIDE SEQUENCE [LARGE SCALE GENOMIC DNA]</scope>
    <source>
        <strain evidence="16 17">ATCC 51267</strain>
    </source>
</reference>
<accession>K9EXP9</accession>
<dbReference type="Gene3D" id="1.10.110.30">
    <property type="match status" value="1"/>
</dbReference>
<feature type="region of interest" description="Disordered" evidence="12">
    <location>
        <begin position="1"/>
        <end position="23"/>
    </location>
</feature>
<keyword evidence="5 11" id="KW-0479">Metal-binding</keyword>
<gene>
    <name evidence="11" type="primary">cca</name>
    <name evidence="16" type="ORF">HMPREF9698_00495</name>
</gene>
<keyword evidence="2 11" id="KW-0808">Transferase</keyword>
<dbReference type="CDD" id="cd05398">
    <property type="entry name" value="NT_ClassII-CCAase"/>
    <property type="match status" value="1"/>
</dbReference>
<name>K9EXP9_9LACT</name>
<comment type="subunit">
    <text evidence="11">Homodimer.</text>
</comment>
<protein>
    <recommendedName>
        <fullName evidence="11">CCA-adding enzyme</fullName>
        <ecNumber evidence="11">2.7.7.72</ecNumber>
    </recommendedName>
    <alternativeName>
        <fullName evidence="11">CCA tRNA nucleotidyltransferase</fullName>
    </alternativeName>
    <alternativeName>
        <fullName evidence="11">tRNA CCA-pyrophosphorylase</fullName>
    </alternativeName>
    <alternativeName>
        <fullName evidence="11">tRNA adenylyl-/cytidylyl- transferase</fullName>
    </alternativeName>
    <alternativeName>
        <fullName evidence="11">tRNA nucleotidyltransferase</fullName>
    </alternativeName>
    <alternativeName>
        <fullName evidence="11">tRNA-NT</fullName>
    </alternativeName>
</protein>
<comment type="function">
    <text evidence="11">Catalyzes the addition and repair of the essential 3'-terminal CCA sequence in tRNAs without using a nucleic acid template. Adds these three nucleotides in the order of C, C, and A to the tRNA nucleotide-73, using CTP and ATP as substrates and producing inorganic pyrophosphate. tRNA 3'-terminal CCA addition is required both for tRNA processing and repair. Also involved in tRNA surveillance by mediating tandem CCA addition to generate a CCACCA at the 3' terminus of unstable tRNAs. While stable tRNAs receive only 3'-terminal CCA, unstable tRNAs are marked with CCACCA and rapidly degraded.</text>
</comment>
<dbReference type="Gene3D" id="1.10.246.80">
    <property type="match status" value="1"/>
</dbReference>
<dbReference type="Pfam" id="PF13735">
    <property type="entry name" value="tRNA_NucTran2_2"/>
    <property type="match status" value="1"/>
</dbReference>
<dbReference type="GO" id="GO:0005524">
    <property type="term" value="F:ATP binding"/>
    <property type="evidence" value="ECO:0007669"/>
    <property type="project" value="UniProtKB-UniRule"/>
</dbReference>
<dbReference type="GO" id="GO:0042245">
    <property type="term" value="P:RNA repair"/>
    <property type="evidence" value="ECO:0007669"/>
    <property type="project" value="UniProtKB-KW"/>
</dbReference>
<evidence type="ECO:0000259" key="14">
    <source>
        <dbReference type="Pfam" id="PF12627"/>
    </source>
</evidence>
<dbReference type="GO" id="GO:0000049">
    <property type="term" value="F:tRNA binding"/>
    <property type="evidence" value="ECO:0007669"/>
    <property type="project" value="UniProtKB-UniRule"/>
</dbReference>
<dbReference type="NCBIfam" id="NF009814">
    <property type="entry name" value="PRK13299.1"/>
    <property type="match status" value="1"/>
</dbReference>
<dbReference type="InterPro" id="IPR032810">
    <property type="entry name" value="CCA-adding_enz_C"/>
</dbReference>
<dbReference type="HAMAP" id="MF_01263">
    <property type="entry name" value="CCA_bact_type3"/>
    <property type="match status" value="1"/>
</dbReference>
<feature type="domain" description="tRNA nucleotidyltransferase/poly(A) polymerase RNA and SrmB- binding" evidence="14">
    <location>
        <begin position="197"/>
        <end position="255"/>
    </location>
</feature>
<dbReference type="InterPro" id="IPR023068">
    <property type="entry name" value="CCA-adding_enz_firmicutes"/>
</dbReference>
<keyword evidence="17" id="KW-1185">Reference proteome</keyword>
<comment type="miscellaneous">
    <text evidence="11">A single active site specifically recognizes both ATP and CTP and is responsible for their addition.</text>
</comment>
<evidence type="ECO:0000256" key="2">
    <source>
        <dbReference type="ARBA" id="ARBA00022679"/>
    </source>
</evidence>
<feature type="binding site" evidence="11">
    <location>
        <position position="58"/>
    </location>
    <ligand>
        <name>ATP</name>
        <dbReference type="ChEBI" id="CHEBI:30616"/>
    </ligand>
</feature>
<dbReference type="PANTHER" id="PTHR46173:SF1">
    <property type="entry name" value="CCA TRNA NUCLEOTIDYLTRANSFERASE 1, MITOCHONDRIAL"/>
    <property type="match status" value="1"/>
</dbReference>
<evidence type="ECO:0000313" key="16">
    <source>
        <dbReference type="EMBL" id="EKU94015.1"/>
    </source>
</evidence>
<feature type="binding site" evidence="11">
    <location>
        <position position="139"/>
    </location>
    <ligand>
        <name>CTP</name>
        <dbReference type="ChEBI" id="CHEBI:37563"/>
    </ligand>
</feature>
<sequence length="436" mass="49366">MGKSFEDKEKQKPGKGQDLAREGRVDLNRLPEFKQALPVLDTLIEGGYEAYFVGGSVRDALLGLDLNDVDIATSAQPEEVKALFKKTVDVGIDHGTVMVLQGGTSYEITTFRTESTYQDHRRPDSVHFVRSLEEDLKRRDFTINALALDRNGAVTDLFDGIQDLEDGLIRAVGQAEERFNEDALRMMRAVRFAGQLGFEIAQDTKAAIKKHRQLLEEIAVERIQVEWVKLLTGQDRQKGVKAMIETKLYDYCPLLSNKKAALTYLVANPHSLDSDRQAWALLLYYVRYIQPKGYQEDINTFLRTWKTSKAMVDQTEILVEGLEDRKNGKSLDPYAIYQQGLDLSLDIETLLEVLGQEGKQAEVKETYQKLAIHSSSDLDLTGYDLMEAYGRKPGPWLGSALNQAEKAVVRGDWPNDKDQLLQHLKDYAIEDEKQDD</sequence>
<dbReference type="SUPFAM" id="SSF81891">
    <property type="entry name" value="Poly A polymerase C-terminal region-like"/>
    <property type="match status" value="1"/>
</dbReference>
<feature type="binding site" evidence="11">
    <location>
        <position position="188"/>
    </location>
    <ligand>
        <name>ATP</name>
        <dbReference type="ChEBI" id="CHEBI:30616"/>
    </ligand>
</feature>
<evidence type="ECO:0000256" key="1">
    <source>
        <dbReference type="ARBA" id="ARBA00001946"/>
    </source>
</evidence>
<dbReference type="eggNOG" id="COG0617">
    <property type="taxonomic scope" value="Bacteria"/>
</dbReference>
<dbReference type="InterPro" id="IPR032828">
    <property type="entry name" value="PolyA_RNA-bd"/>
</dbReference>
<organism evidence="16 17">
    <name type="scientific">Alloiococcus otitis ATCC 51267</name>
    <dbReference type="NCBI Taxonomy" id="883081"/>
    <lineage>
        <taxon>Bacteria</taxon>
        <taxon>Bacillati</taxon>
        <taxon>Bacillota</taxon>
        <taxon>Bacilli</taxon>
        <taxon>Lactobacillales</taxon>
        <taxon>Carnobacteriaceae</taxon>
        <taxon>Alloiococcus</taxon>
    </lineage>
</organism>
<feature type="binding site" evidence="11">
    <location>
        <position position="58"/>
    </location>
    <ligand>
        <name>CTP</name>
        <dbReference type="ChEBI" id="CHEBI:37563"/>
    </ligand>
</feature>
<evidence type="ECO:0000256" key="12">
    <source>
        <dbReference type="SAM" id="MobiDB-lite"/>
    </source>
</evidence>
<keyword evidence="9 11" id="KW-0460">Magnesium</keyword>
<dbReference type="SUPFAM" id="SSF81301">
    <property type="entry name" value="Nucleotidyltransferase"/>
    <property type="match status" value="1"/>
</dbReference>
<dbReference type="GO" id="GO:0004810">
    <property type="term" value="F:CCA tRNA nucleotidyltransferase activity"/>
    <property type="evidence" value="ECO:0007669"/>
    <property type="project" value="UniProtKB-UniRule"/>
</dbReference>
<evidence type="ECO:0000313" key="17">
    <source>
        <dbReference type="Proteomes" id="UP000009875"/>
    </source>
</evidence>
<comment type="cofactor">
    <cofactor evidence="1 11">
        <name>Mg(2+)</name>
        <dbReference type="ChEBI" id="CHEBI:18420"/>
    </cofactor>
</comment>